<dbReference type="SUPFAM" id="SSF57850">
    <property type="entry name" value="RING/U-box"/>
    <property type="match status" value="1"/>
</dbReference>
<evidence type="ECO:0000259" key="7">
    <source>
        <dbReference type="PROSITE" id="PS51065"/>
    </source>
</evidence>
<dbReference type="EMBL" id="JAUPFM010000011">
    <property type="protein sequence ID" value="KAK2837478.1"/>
    <property type="molecule type" value="Genomic_DNA"/>
</dbReference>
<sequence>MKMVNIGQSCSAAGPQTSHRCGLTCLGPLTFHSDAVGSMVRLSEGARLAEKTANTFKNGLVFSSRPVKVGERIRLRVEKDVFNWHGALRVGFTSVAPSARASPLPCMAVPNLTNIPGHWAAPVHECYCQAGSELEFWVSHGGSVYVTSNNSSPHMLLKGVDLSQPLWAMIDIYGQTCSIYLLGSREKKLFYTRKSCPAPERLTSPCWDDLIPDVGNESRCSLDTGPADEVCVVCMVEEARIILTCGHQCLCEKCARRVIQQFGNCPLCRQNIRGNQKSADKTREWELTDKPPCNFTRASRASHSGIFRKLLTKIQLIHCDDEAVDIWLCREGFLRQEKEQEGRERERSAAVVPSFFFIHFLSPSALRRPHCSAHIVDAD</sequence>
<evidence type="ECO:0000256" key="1">
    <source>
        <dbReference type="ARBA" id="ARBA00022723"/>
    </source>
</evidence>
<dbReference type="InterPro" id="IPR013083">
    <property type="entry name" value="Znf_RING/FYVE/PHD"/>
</dbReference>
<reference evidence="8" key="1">
    <citation type="submission" date="2023-07" db="EMBL/GenBank/DDBJ databases">
        <title>Chromosome-level Genome Assembly of Striped Snakehead (Channa striata).</title>
        <authorList>
            <person name="Liu H."/>
        </authorList>
    </citation>
    <scope>NUCLEOTIDE SEQUENCE</scope>
    <source>
        <strain evidence="8">Gz</strain>
        <tissue evidence="8">Muscle</tissue>
    </source>
</reference>
<keyword evidence="3 5" id="KW-0863">Zinc-finger</keyword>
<dbReference type="GO" id="GO:0061630">
    <property type="term" value="F:ubiquitin protein ligase activity"/>
    <property type="evidence" value="ECO:0007669"/>
    <property type="project" value="TreeGrafter"/>
</dbReference>
<evidence type="ECO:0000256" key="4">
    <source>
        <dbReference type="ARBA" id="ARBA00022833"/>
    </source>
</evidence>
<dbReference type="PANTHER" id="PTHR12429:SF36">
    <property type="entry name" value="E3 UBIQUITIN-PROTEIN LIGASE NEURL3"/>
    <property type="match status" value="1"/>
</dbReference>
<evidence type="ECO:0000313" key="9">
    <source>
        <dbReference type="Proteomes" id="UP001187415"/>
    </source>
</evidence>
<evidence type="ECO:0000256" key="2">
    <source>
        <dbReference type="ARBA" id="ARBA00022737"/>
    </source>
</evidence>
<accession>A0AA88MJ72</accession>
<dbReference type="PANTHER" id="PTHR12429">
    <property type="entry name" value="NEURALIZED"/>
    <property type="match status" value="1"/>
</dbReference>
<proteinExistence type="predicted"/>
<dbReference type="InterPro" id="IPR037962">
    <property type="entry name" value="Neuralized"/>
</dbReference>
<feature type="domain" description="NHR" evidence="7">
    <location>
        <begin position="28"/>
        <end position="184"/>
    </location>
</feature>
<dbReference type="Proteomes" id="UP001187415">
    <property type="component" value="Unassembled WGS sequence"/>
</dbReference>
<evidence type="ECO:0000313" key="8">
    <source>
        <dbReference type="EMBL" id="KAK2837478.1"/>
    </source>
</evidence>
<dbReference type="AlphaFoldDB" id="A0AA88MJ72"/>
<organism evidence="8 9">
    <name type="scientific">Channa striata</name>
    <name type="common">Snakehead murrel</name>
    <name type="synonym">Ophicephalus striatus</name>
    <dbReference type="NCBI Taxonomy" id="64152"/>
    <lineage>
        <taxon>Eukaryota</taxon>
        <taxon>Metazoa</taxon>
        <taxon>Chordata</taxon>
        <taxon>Craniata</taxon>
        <taxon>Vertebrata</taxon>
        <taxon>Euteleostomi</taxon>
        <taxon>Actinopterygii</taxon>
        <taxon>Neopterygii</taxon>
        <taxon>Teleostei</taxon>
        <taxon>Neoteleostei</taxon>
        <taxon>Acanthomorphata</taxon>
        <taxon>Anabantaria</taxon>
        <taxon>Anabantiformes</taxon>
        <taxon>Channoidei</taxon>
        <taxon>Channidae</taxon>
        <taxon>Channa</taxon>
    </lineage>
</organism>
<gene>
    <name evidence="8" type="ORF">Q5P01_014690</name>
</gene>
<protein>
    <recommendedName>
        <fullName evidence="10">E3 ubiquitin-protein ligase NEURL3</fullName>
    </recommendedName>
</protein>
<dbReference type="Pfam" id="PF13920">
    <property type="entry name" value="zf-C3HC4_3"/>
    <property type="match status" value="1"/>
</dbReference>
<dbReference type="SMART" id="SM00588">
    <property type="entry name" value="NEUZ"/>
    <property type="match status" value="1"/>
</dbReference>
<dbReference type="FunFam" id="2.60.120.920:FF:000005">
    <property type="entry name" value="Putative E3 ubiquitin-protein ligase NEURL1B"/>
    <property type="match status" value="1"/>
</dbReference>
<evidence type="ECO:0008006" key="10">
    <source>
        <dbReference type="Google" id="ProtNLM"/>
    </source>
</evidence>
<keyword evidence="1" id="KW-0479">Metal-binding</keyword>
<evidence type="ECO:0000256" key="5">
    <source>
        <dbReference type="PROSITE-ProRule" id="PRU00175"/>
    </source>
</evidence>
<evidence type="ECO:0000259" key="6">
    <source>
        <dbReference type="PROSITE" id="PS50089"/>
    </source>
</evidence>
<dbReference type="InterPro" id="IPR043136">
    <property type="entry name" value="B30.2/SPRY_sf"/>
</dbReference>
<keyword evidence="4" id="KW-0862">Zinc</keyword>
<keyword evidence="9" id="KW-1185">Reference proteome</keyword>
<keyword evidence="2" id="KW-0677">Repeat</keyword>
<dbReference type="GO" id="GO:0005769">
    <property type="term" value="C:early endosome"/>
    <property type="evidence" value="ECO:0007669"/>
    <property type="project" value="TreeGrafter"/>
</dbReference>
<comment type="caution">
    <text evidence="8">The sequence shown here is derived from an EMBL/GenBank/DDBJ whole genome shotgun (WGS) entry which is preliminary data.</text>
</comment>
<dbReference type="InterPro" id="IPR006573">
    <property type="entry name" value="NHR_dom"/>
</dbReference>
<dbReference type="GO" id="GO:0008270">
    <property type="term" value="F:zinc ion binding"/>
    <property type="evidence" value="ECO:0007669"/>
    <property type="project" value="UniProtKB-KW"/>
</dbReference>
<dbReference type="Gene3D" id="3.30.40.10">
    <property type="entry name" value="Zinc/RING finger domain, C3HC4 (zinc finger)"/>
    <property type="match status" value="1"/>
</dbReference>
<dbReference type="Gene3D" id="2.60.120.920">
    <property type="match status" value="1"/>
</dbReference>
<dbReference type="InterPro" id="IPR001841">
    <property type="entry name" value="Znf_RING"/>
</dbReference>
<name>A0AA88MJ72_CHASR</name>
<dbReference type="PROSITE" id="PS50089">
    <property type="entry name" value="ZF_RING_2"/>
    <property type="match status" value="1"/>
</dbReference>
<dbReference type="PROSITE" id="PS51065">
    <property type="entry name" value="NHR"/>
    <property type="match status" value="1"/>
</dbReference>
<dbReference type="Pfam" id="PF07177">
    <property type="entry name" value="Neuralized"/>
    <property type="match status" value="1"/>
</dbReference>
<feature type="domain" description="RING-type" evidence="6">
    <location>
        <begin position="231"/>
        <end position="269"/>
    </location>
</feature>
<dbReference type="GO" id="GO:0070086">
    <property type="term" value="P:ubiquitin-dependent endocytosis"/>
    <property type="evidence" value="ECO:0007669"/>
    <property type="project" value="TreeGrafter"/>
</dbReference>
<evidence type="ECO:0000256" key="3">
    <source>
        <dbReference type="ARBA" id="ARBA00022771"/>
    </source>
</evidence>